<evidence type="ECO:0008006" key="7">
    <source>
        <dbReference type="Google" id="ProtNLM"/>
    </source>
</evidence>
<dbReference type="PROSITE" id="PS50297">
    <property type="entry name" value="ANK_REP_REGION"/>
    <property type="match status" value="2"/>
</dbReference>
<dbReference type="SUPFAM" id="SSF48403">
    <property type="entry name" value="Ankyrin repeat"/>
    <property type="match status" value="1"/>
</dbReference>
<name>A0A9W7BND7_9STRA</name>
<organism evidence="5 6">
    <name type="scientific">Triparma verrucosa</name>
    <dbReference type="NCBI Taxonomy" id="1606542"/>
    <lineage>
        <taxon>Eukaryota</taxon>
        <taxon>Sar</taxon>
        <taxon>Stramenopiles</taxon>
        <taxon>Ochrophyta</taxon>
        <taxon>Bolidophyceae</taxon>
        <taxon>Parmales</taxon>
        <taxon>Triparmaceae</taxon>
        <taxon>Triparma</taxon>
    </lineage>
</organism>
<dbReference type="SMART" id="SM00248">
    <property type="entry name" value="ANK"/>
    <property type="match status" value="6"/>
</dbReference>
<dbReference type="InterPro" id="IPR036770">
    <property type="entry name" value="Ankyrin_rpt-contain_sf"/>
</dbReference>
<comment type="caution">
    <text evidence="5">The sequence shown here is derived from an EMBL/GenBank/DDBJ whole genome shotgun (WGS) entry which is preliminary data.</text>
</comment>
<dbReference type="PANTHER" id="PTHR24198:SF165">
    <property type="entry name" value="ANKYRIN REPEAT-CONTAINING PROTEIN-RELATED"/>
    <property type="match status" value="1"/>
</dbReference>
<dbReference type="InterPro" id="IPR002110">
    <property type="entry name" value="Ankyrin_rpt"/>
</dbReference>
<feature type="coiled-coil region" evidence="4">
    <location>
        <begin position="430"/>
        <end position="470"/>
    </location>
</feature>
<evidence type="ECO:0000313" key="5">
    <source>
        <dbReference type="EMBL" id="GMH91095.1"/>
    </source>
</evidence>
<dbReference type="Proteomes" id="UP001165160">
    <property type="component" value="Unassembled WGS sequence"/>
</dbReference>
<dbReference type="AlphaFoldDB" id="A0A9W7BND7"/>
<feature type="repeat" description="ANK" evidence="3">
    <location>
        <begin position="235"/>
        <end position="259"/>
    </location>
</feature>
<evidence type="ECO:0000256" key="4">
    <source>
        <dbReference type="SAM" id="Coils"/>
    </source>
</evidence>
<keyword evidence="6" id="KW-1185">Reference proteome</keyword>
<evidence type="ECO:0000313" key="6">
    <source>
        <dbReference type="Proteomes" id="UP001165160"/>
    </source>
</evidence>
<reference evidence="6" key="1">
    <citation type="journal article" date="2023" name="Commun. Biol.">
        <title>Genome analysis of Parmales, the sister group of diatoms, reveals the evolutionary specialization of diatoms from phago-mixotrophs to photoautotrophs.</title>
        <authorList>
            <person name="Ban H."/>
            <person name="Sato S."/>
            <person name="Yoshikawa S."/>
            <person name="Yamada K."/>
            <person name="Nakamura Y."/>
            <person name="Ichinomiya M."/>
            <person name="Sato N."/>
            <person name="Blanc-Mathieu R."/>
            <person name="Endo H."/>
            <person name="Kuwata A."/>
            <person name="Ogata H."/>
        </authorList>
    </citation>
    <scope>NUCLEOTIDE SEQUENCE [LARGE SCALE GENOMIC DNA]</scope>
    <source>
        <strain evidence="6">NIES 3699</strain>
    </source>
</reference>
<sequence>MALTFATTDVTHTLPITENEDEASFVTPTDKKLALPDHGDAFIPKDESVIDSSEDETDWWDGVYATRMGQDEENEVDLLDACKANDIDTVLNLIGDDMQKSAVNLDCRITINHPNPPVYSRVRRTVMFEDSPFHVCCALGHSDLVKYFIKREECKFDTTDMEGRTPLHSAAAGGHLDICKMLLKEQQVPNMLEYKDRLGRTPTFLASQHGHPAVLKFLLTQTFRRHTSPDIPSKDSRTSLIAACRNGHFECVKLLIERGKSNVEASNIKGLRPLHSAALNGSLPIVQYLTTTASCSLNAVDDHNRTAFFISCQTSNFPLVKYFCSLPSCDLKVAFAHSYTGQEILLKSGLKEMGYYVRDETRARDIARKERIEAANKELGRNNEGPKKKVLISEEEWRLVREFKQGRNLDVLDVIQNSGFPGWEGPNWAKKEFEDEEARKRKEMWEEEERIRKEREEEEERLRLEEIRNRPKVKAKDRRKKK</sequence>
<dbReference type="Pfam" id="PF12796">
    <property type="entry name" value="Ank_2"/>
    <property type="match status" value="1"/>
</dbReference>
<dbReference type="PANTHER" id="PTHR24198">
    <property type="entry name" value="ANKYRIN REPEAT AND PROTEIN KINASE DOMAIN-CONTAINING PROTEIN"/>
    <property type="match status" value="1"/>
</dbReference>
<evidence type="ECO:0000256" key="1">
    <source>
        <dbReference type="ARBA" id="ARBA00022737"/>
    </source>
</evidence>
<evidence type="ECO:0000256" key="2">
    <source>
        <dbReference type="ARBA" id="ARBA00023043"/>
    </source>
</evidence>
<feature type="repeat" description="ANK" evidence="3">
    <location>
        <begin position="162"/>
        <end position="194"/>
    </location>
</feature>
<dbReference type="PROSITE" id="PS50088">
    <property type="entry name" value="ANK_REPEAT"/>
    <property type="match status" value="2"/>
</dbReference>
<keyword evidence="2 3" id="KW-0040">ANK repeat</keyword>
<dbReference type="Pfam" id="PF13637">
    <property type="entry name" value="Ank_4"/>
    <property type="match status" value="1"/>
</dbReference>
<keyword evidence="4" id="KW-0175">Coiled coil</keyword>
<proteinExistence type="predicted"/>
<protein>
    <recommendedName>
        <fullName evidence="7">Ankyrin repeat protein</fullName>
    </recommendedName>
</protein>
<evidence type="ECO:0000256" key="3">
    <source>
        <dbReference type="PROSITE-ProRule" id="PRU00023"/>
    </source>
</evidence>
<dbReference type="Gene3D" id="1.25.40.20">
    <property type="entry name" value="Ankyrin repeat-containing domain"/>
    <property type="match status" value="2"/>
</dbReference>
<keyword evidence="1" id="KW-0677">Repeat</keyword>
<accession>A0A9W7BND7</accession>
<gene>
    <name evidence="5" type="ORF">TrVE_jg5040</name>
</gene>
<dbReference type="EMBL" id="BRXX01000112">
    <property type="protein sequence ID" value="GMH91095.1"/>
    <property type="molecule type" value="Genomic_DNA"/>
</dbReference>